<organism evidence="1">
    <name type="scientific">Los Azufres archaeal virus 2</name>
    <dbReference type="NCBI Taxonomy" id="1425359"/>
    <lineage>
        <taxon>Viruses</taxon>
    </lineage>
</organism>
<reference evidence="1" key="1">
    <citation type="submission" date="2013-08" db="EMBL/GenBank/DDBJ databases">
        <title>Identification of novel archaea and viruses from Sulfolobales-dominated Mexican hot springs metagenomes.</title>
        <authorList>
            <person name="Servin-Garciduenas L.E."/>
            <person name="Erdmann S."/>
            <person name="Peng X."/>
            <person name="Garrett R.A."/>
            <person name="Martinez-Romero E."/>
        </authorList>
    </citation>
    <scope>NUCLEOTIDE SEQUENCE</scope>
</reference>
<sequence length="144" mass="16162">MGTLLTKVAQILKKYDPNVTYILSEDGDLLKVGLGDLYYTIEAQGGTVTKIVVESQNKDEMFLYLLNILITHVLRKVIEKYEDDLGVIEKVLSEFTEHINQSVQAIIPDDEIEALDRIARQLDEAFKAVHTGAGGEEEDAHDKE</sequence>
<protein>
    <submittedName>
        <fullName evidence="1">Uncharacterized protein</fullName>
    </submittedName>
</protein>
<name>A0A0A0P3T9_9VIRU</name>
<gene>
    <name evidence="1" type="primary">orf17</name>
</gene>
<evidence type="ECO:0000313" key="1">
    <source>
        <dbReference type="EMBL" id="AHA92084.1"/>
    </source>
</evidence>
<accession>A0A0A0P3T9</accession>
<proteinExistence type="predicted"/>
<dbReference type="EMBL" id="KF547927">
    <property type="protein sequence ID" value="AHA92084.1"/>
    <property type="molecule type" value="Genomic_DNA"/>
</dbReference>